<dbReference type="GO" id="GO:0005886">
    <property type="term" value="C:plasma membrane"/>
    <property type="evidence" value="ECO:0007669"/>
    <property type="project" value="TreeGrafter"/>
</dbReference>
<dbReference type="GO" id="GO:0004382">
    <property type="term" value="F:GDP phosphatase activity"/>
    <property type="evidence" value="ECO:0007669"/>
    <property type="project" value="TreeGrafter"/>
</dbReference>
<evidence type="ECO:0000256" key="7">
    <source>
        <dbReference type="SAM" id="SignalP"/>
    </source>
</evidence>
<dbReference type="Pfam" id="PF01150">
    <property type="entry name" value="GDA1_CD39"/>
    <property type="match status" value="1"/>
</dbReference>
<keyword evidence="4" id="KW-0067">ATP-binding</keyword>
<reference evidence="8" key="2">
    <citation type="submission" date="2025-09" db="UniProtKB">
        <authorList>
            <consortium name="Ensembl"/>
        </authorList>
    </citation>
    <scope>IDENTIFICATION</scope>
</reference>
<keyword evidence="2 5" id="KW-0378">Hydrolase</keyword>
<dbReference type="OrthoDB" id="6372431at2759"/>
<dbReference type="Gene3D" id="3.30.420.150">
    <property type="entry name" value="Exopolyphosphatase. Domain 2"/>
    <property type="match status" value="1"/>
</dbReference>
<evidence type="ECO:0000256" key="1">
    <source>
        <dbReference type="ARBA" id="ARBA00009283"/>
    </source>
</evidence>
<keyword evidence="7" id="KW-0732">Signal</keyword>
<dbReference type="GeneTree" id="ENSGT01150000286965"/>
<sequence length="502" mass="55378">MGSRKRHVVIPLTFALIAVLALFLLTVPSKDVNEPPGYTYGIVLDAGSSHTTMYVYKWTVDKQNGTGVVTQHSECSPKGGGISSYAWQPGEAARSLEECLDMAMKDIPRARHHLTPVYLGATAGMRLLNISNPSGSDRILGEVAEKIRSYPFDFQEAVILSGQQEGAYGWVTVNYLMEKFIKYGFIGRWQSANTETIGALDLGGASTQITFVTREAAEDPRNHMTLRLYGQDYKLYTHSFLCYGQGQMLIRLTASLTQFQGYNGTIVHPCYPVGYSVTMKLSDVFDSPCTSAFRPSQPNLDVAVTVVGTGQYELCLRNVTQLFTFDKCPFSRCSFDGTFQPKVKGEFVAFSAFYHAHRFLQRATGIKVTTPSQMDTAVRTLCAMSLSELKSKAPDEIKRLHEYCPSSAVVQILLLRGYSFDNTSFSQVSFESTARGAAVGWALGYMLILSNMVPAESMNLVKAIVPVAWGCLLFLMIALLVVSLGYLLAQAFCEKKTTDDIL</sequence>
<evidence type="ECO:0000256" key="4">
    <source>
        <dbReference type="PIRSR" id="PIRSR600407-2"/>
    </source>
</evidence>
<keyword evidence="9" id="KW-1185">Reference proteome</keyword>
<dbReference type="InterPro" id="IPR000407">
    <property type="entry name" value="GDA1_CD39_NTPase"/>
</dbReference>
<dbReference type="Gene3D" id="3.30.420.40">
    <property type="match status" value="1"/>
</dbReference>
<dbReference type="FunFam" id="3.30.420.40:FF:000068">
    <property type="entry name" value="Ectonucleoside triphosphate diphosphohydrolase 1"/>
    <property type="match status" value="1"/>
</dbReference>
<dbReference type="Proteomes" id="UP000261540">
    <property type="component" value="Unplaced"/>
</dbReference>
<dbReference type="Ensembl" id="ENSPKIT00000013257.1">
    <property type="protein sequence ID" value="ENSPKIP00000032393.1"/>
    <property type="gene ID" value="ENSPKIG00000012511.1"/>
</dbReference>
<reference evidence="8" key="1">
    <citation type="submission" date="2025-08" db="UniProtKB">
        <authorList>
            <consortium name="Ensembl"/>
        </authorList>
    </citation>
    <scope>IDENTIFICATION</scope>
</reference>
<keyword evidence="6" id="KW-1133">Transmembrane helix</keyword>
<evidence type="ECO:0000313" key="9">
    <source>
        <dbReference type="Proteomes" id="UP000261540"/>
    </source>
</evidence>
<feature type="active site" description="Proton acceptor" evidence="3">
    <location>
        <position position="165"/>
    </location>
</feature>
<organism evidence="8 9">
    <name type="scientific">Paramormyrops kingsleyae</name>
    <dbReference type="NCBI Taxonomy" id="1676925"/>
    <lineage>
        <taxon>Eukaryota</taxon>
        <taxon>Metazoa</taxon>
        <taxon>Chordata</taxon>
        <taxon>Craniata</taxon>
        <taxon>Vertebrata</taxon>
        <taxon>Euteleostomi</taxon>
        <taxon>Actinopterygii</taxon>
        <taxon>Neopterygii</taxon>
        <taxon>Teleostei</taxon>
        <taxon>Osteoglossocephala</taxon>
        <taxon>Osteoglossomorpha</taxon>
        <taxon>Osteoglossiformes</taxon>
        <taxon>Mormyridae</taxon>
        <taxon>Paramormyrops</taxon>
    </lineage>
</organism>
<accession>A0A3B3SPW7</accession>
<proteinExistence type="inferred from homology"/>
<dbReference type="PANTHER" id="PTHR11782:SF33">
    <property type="entry name" value="ECTONUCLEOSIDE TRIPHOSPHATE DIPHOSPHOHYDROLASE 2"/>
    <property type="match status" value="1"/>
</dbReference>
<keyword evidence="6" id="KW-0812">Transmembrane</keyword>
<feature type="binding site" evidence="4">
    <location>
        <begin position="204"/>
        <end position="208"/>
    </location>
    <ligand>
        <name>ATP</name>
        <dbReference type="ChEBI" id="CHEBI:30616"/>
    </ligand>
</feature>
<evidence type="ECO:0000256" key="5">
    <source>
        <dbReference type="RuleBase" id="RU003833"/>
    </source>
</evidence>
<keyword evidence="4" id="KW-0547">Nucleotide-binding</keyword>
<comment type="similarity">
    <text evidence="1 5">Belongs to the GDA1/CD39 NTPase family.</text>
</comment>
<dbReference type="GO" id="GO:0005524">
    <property type="term" value="F:ATP binding"/>
    <property type="evidence" value="ECO:0007669"/>
    <property type="project" value="UniProtKB-KW"/>
</dbReference>
<keyword evidence="6" id="KW-0472">Membrane</keyword>
<dbReference type="GO" id="GO:0017111">
    <property type="term" value="F:ribonucleoside triphosphate phosphatase activity"/>
    <property type="evidence" value="ECO:0007669"/>
    <property type="project" value="TreeGrafter"/>
</dbReference>
<dbReference type="GO" id="GO:0045134">
    <property type="term" value="F:UDP phosphatase activity"/>
    <property type="evidence" value="ECO:0007669"/>
    <property type="project" value="TreeGrafter"/>
</dbReference>
<feature type="transmembrane region" description="Helical" evidence="6">
    <location>
        <begin position="467"/>
        <end position="489"/>
    </location>
</feature>
<dbReference type="PROSITE" id="PS01238">
    <property type="entry name" value="GDA1_CD39_NTPASE"/>
    <property type="match status" value="1"/>
</dbReference>
<dbReference type="GO" id="GO:0009134">
    <property type="term" value="P:nucleoside diphosphate catabolic process"/>
    <property type="evidence" value="ECO:0007669"/>
    <property type="project" value="TreeGrafter"/>
</dbReference>
<feature type="chain" id="PRO_5017461029" evidence="7">
    <location>
        <begin position="30"/>
        <end position="502"/>
    </location>
</feature>
<name>A0A3B3SPW7_9TELE</name>
<evidence type="ECO:0000313" key="8">
    <source>
        <dbReference type="Ensembl" id="ENSPKIP00000032393.1"/>
    </source>
</evidence>
<dbReference type="PANTHER" id="PTHR11782">
    <property type="entry name" value="ADENOSINE/GUANOSINE DIPHOSPHATASE"/>
    <property type="match status" value="1"/>
</dbReference>
<feature type="signal peptide" evidence="7">
    <location>
        <begin position="1"/>
        <end position="29"/>
    </location>
</feature>
<dbReference type="AlphaFoldDB" id="A0A3B3SPW7"/>
<evidence type="ECO:0000256" key="6">
    <source>
        <dbReference type="SAM" id="Phobius"/>
    </source>
</evidence>
<evidence type="ECO:0000256" key="2">
    <source>
        <dbReference type="ARBA" id="ARBA00022801"/>
    </source>
</evidence>
<protein>
    <submittedName>
        <fullName evidence="8">Ectonucleoside triphosphate diphosphohydrolase 2</fullName>
    </submittedName>
</protein>
<evidence type="ECO:0000256" key="3">
    <source>
        <dbReference type="PIRSR" id="PIRSR600407-1"/>
    </source>
</evidence>